<dbReference type="PROSITE" id="PS50240">
    <property type="entry name" value="TRYPSIN_DOM"/>
    <property type="match status" value="1"/>
</dbReference>
<dbReference type="PANTHER" id="PTHR24256">
    <property type="entry name" value="TRYPTASE-RELATED"/>
    <property type="match status" value="1"/>
</dbReference>
<protein>
    <submittedName>
        <fullName evidence="3">OVCH2</fullName>
        <ecNumber evidence="3">3.4.21.120</ecNumber>
    </submittedName>
</protein>
<evidence type="ECO:0000256" key="2">
    <source>
        <dbReference type="ARBA" id="ARBA00024195"/>
    </source>
</evidence>
<dbReference type="InterPro" id="IPR009003">
    <property type="entry name" value="Peptidase_S1_PA"/>
</dbReference>
<dbReference type="Proteomes" id="UP000675881">
    <property type="component" value="Chromosome 2"/>
</dbReference>
<gene>
    <name evidence="3" type="ORF">LSAA_6516</name>
</gene>
<evidence type="ECO:0000256" key="1">
    <source>
        <dbReference type="ARBA" id="ARBA00023157"/>
    </source>
</evidence>
<dbReference type="Pfam" id="PF00089">
    <property type="entry name" value="Trypsin"/>
    <property type="match status" value="2"/>
</dbReference>
<dbReference type="Gene3D" id="2.40.10.10">
    <property type="entry name" value="Trypsin-like serine proteases"/>
    <property type="match status" value="3"/>
</dbReference>
<dbReference type="SMART" id="SM00020">
    <property type="entry name" value="Tryp_SPc"/>
    <property type="match status" value="1"/>
</dbReference>
<evidence type="ECO:0000313" key="4">
    <source>
        <dbReference type="Proteomes" id="UP000675881"/>
    </source>
</evidence>
<dbReference type="SUPFAM" id="SSF50494">
    <property type="entry name" value="Trypsin-like serine proteases"/>
    <property type="match status" value="1"/>
</dbReference>
<keyword evidence="1" id="KW-1015">Disulfide bond</keyword>
<name>A0A7R8CMJ3_LEPSM</name>
<dbReference type="AlphaFoldDB" id="A0A7R8CMJ3"/>
<keyword evidence="3" id="KW-0378">Hydrolase</keyword>
<dbReference type="InterPro" id="IPR051487">
    <property type="entry name" value="Ser/Thr_Proteases_Immune/Dev"/>
</dbReference>
<organism evidence="3 4">
    <name type="scientific">Lepeophtheirus salmonis</name>
    <name type="common">Salmon louse</name>
    <name type="synonym">Caligus salmonis</name>
    <dbReference type="NCBI Taxonomy" id="72036"/>
    <lineage>
        <taxon>Eukaryota</taxon>
        <taxon>Metazoa</taxon>
        <taxon>Ecdysozoa</taxon>
        <taxon>Arthropoda</taxon>
        <taxon>Crustacea</taxon>
        <taxon>Multicrustacea</taxon>
        <taxon>Hexanauplia</taxon>
        <taxon>Copepoda</taxon>
        <taxon>Siphonostomatoida</taxon>
        <taxon>Caligidae</taxon>
        <taxon>Lepeophtheirus</taxon>
    </lineage>
</organism>
<accession>A0A7R8CMJ3</accession>
<sequence length="212" mass="23275">MRILGFLAIIASALANPKHPDTCGSENKPLVDSKTVGRQEAARHQFLWLACVYNFGACTGFVLDENWIITAKHCIISLESAKVRVGAHNIADDFALIELESPLELNEYVGPVCLPTREDANETFVGKSTTITGWVIECNWRGVICTDSNPGKAICFGDSDGLLNYEMEDGKYMQIGVNRFVTNPKCVGGINGYARITSHLDFIQEITGMVIE</sequence>
<dbReference type="EMBL" id="HG994581">
    <property type="protein sequence ID" value="CAF2867175.1"/>
    <property type="molecule type" value="Genomic_DNA"/>
</dbReference>
<comment type="similarity">
    <text evidence="2">Belongs to the peptidase S1 family. CLIP subfamily.</text>
</comment>
<dbReference type="OrthoDB" id="5597713at2759"/>
<proteinExistence type="inferred from homology"/>
<dbReference type="GO" id="GO:0006508">
    <property type="term" value="P:proteolysis"/>
    <property type="evidence" value="ECO:0007669"/>
    <property type="project" value="InterPro"/>
</dbReference>
<evidence type="ECO:0000313" key="3">
    <source>
        <dbReference type="EMBL" id="CAF2867175.1"/>
    </source>
</evidence>
<dbReference type="InterPro" id="IPR043504">
    <property type="entry name" value="Peptidase_S1_PA_chymotrypsin"/>
</dbReference>
<keyword evidence="4" id="KW-1185">Reference proteome</keyword>
<dbReference type="GO" id="GO:0004252">
    <property type="term" value="F:serine-type endopeptidase activity"/>
    <property type="evidence" value="ECO:0007669"/>
    <property type="project" value="InterPro"/>
</dbReference>
<dbReference type="EC" id="3.4.21.120" evidence="3"/>
<reference evidence="3" key="1">
    <citation type="submission" date="2021-02" db="EMBL/GenBank/DDBJ databases">
        <authorList>
            <person name="Bekaert M."/>
        </authorList>
    </citation>
    <scope>NUCLEOTIDE SEQUENCE</scope>
    <source>
        <strain evidence="3">IoA-00</strain>
    </source>
</reference>
<dbReference type="InterPro" id="IPR001254">
    <property type="entry name" value="Trypsin_dom"/>
</dbReference>